<keyword evidence="3" id="KW-1185">Reference proteome</keyword>
<feature type="region of interest" description="Disordered" evidence="1">
    <location>
        <begin position="26"/>
        <end position="103"/>
    </location>
</feature>
<evidence type="ECO:0000256" key="1">
    <source>
        <dbReference type="SAM" id="MobiDB-lite"/>
    </source>
</evidence>
<gene>
    <name evidence="2" type="primary">BnaCnng38740D</name>
    <name evidence="2" type="ORF">GSBRNA2T00034596001</name>
</gene>
<feature type="compositionally biased region" description="Basic and acidic residues" evidence="1">
    <location>
        <begin position="56"/>
        <end position="72"/>
    </location>
</feature>
<reference evidence="2 3" key="1">
    <citation type="journal article" date="2014" name="Science">
        <title>Plant genetics. Early allopolyploid evolution in the post-Neolithic Brassica napus oilseed genome.</title>
        <authorList>
            <person name="Chalhoub B."/>
            <person name="Denoeud F."/>
            <person name="Liu S."/>
            <person name="Parkin I.A."/>
            <person name="Tang H."/>
            <person name="Wang X."/>
            <person name="Chiquet J."/>
            <person name="Belcram H."/>
            <person name="Tong C."/>
            <person name="Samans B."/>
            <person name="Correa M."/>
            <person name="Da Silva C."/>
            <person name="Just J."/>
            <person name="Falentin C."/>
            <person name="Koh C.S."/>
            <person name="Le Clainche I."/>
            <person name="Bernard M."/>
            <person name="Bento P."/>
            <person name="Noel B."/>
            <person name="Labadie K."/>
            <person name="Alberti A."/>
            <person name="Charles M."/>
            <person name="Arnaud D."/>
            <person name="Guo H."/>
            <person name="Daviaud C."/>
            <person name="Alamery S."/>
            <person name="Jabbari K."/>
            <person name="Zhao M."/>
            <person name="Edger P.P."/>
            <person name="Chelaifa H."/>
            <person name="Tack D."/>
            <person name="Lassalle G."/>
            <person name="Mestiri I."/>
            <person name="Schnel N."/>
            <person name="Le Paslier M.C."/>
            <person name="Fan G."/>
            <person name="Renault V."/>
            <person name="Bayer P.E."/>
            <person name="Golicz A.A."/>
            <person name="Manoli S."/>
            <person name="Lee T.H."/>
            <person name="Thi V.H."/>
            <person name="Chalabi S."/>
            <person name="Hu Q."/>
            <person name="Fan C."/>
            <person name="Tollenaere R."/>
            <person name="Lu Y."/>
            <person name="Battail C."/>
            <person name="Shen J."/>
            <person name="Sidebottom C.H."/>
            <person name="Wang X."/>
            <person name="Canaguier A."/>
            <person name="Chauveau A."/>
            <person name="Berard A."/>
            <person name="Deniot G."/>
            <person name="Guan M."/>
            <person name="Liu Z."/>
            <person name="Sun F."/>
            <person name="Lim Y.P."/>
            <person name="Lyons E."/>
            <person name="Town C.D."/>
            <person name="Bancroft I."/>
            <person name="Wang X."/>
            <person name="Meng J."/>
            <person name="Ma J."/>
            <person name="Pires J.C."/>
            <person name="King G.J."/>
            <person name="Brunel D."/>
            <person name="Delourme R."/>
            <person name="Renard M."/>
            <person name="Aury J.M."/>
            <person name="Adams K.L."/>
            <person name="Batley J."/>
            <person name="Snowdon R.J."/>
            <person name="Tost J."/>
            <person name="Edwards D."/>
            <person name="Zhou Y."/>
            <person name="Hua W."/>
            <person name="Sharpe A.G."/>
            <person name="Paterson A.H."/>
            <person name="Guan C."/>
            <person name="Wincker P."/>
        </authorList>
    </citation>
    <scope>NUCLEOTIDE SEQUENCE [LARGE SCALE GENOMIC DNA]</scope>
    <source>
        <strain evidence="3">cv. Darmor-bzh</strain>
    </source>
</reference>
<evidence type="ECO:0000313" key="2">
    <source>
        <dbReference type="EMBL" id="CDY61933.1"/>
    </source>
</evidence>
<organism evidence="2 3">
    <name type="scientific">Brassica napus</name>
    <name type="common">Rape</name>
    <dbReference type="NCBI Taxonomy" id="3708"/>
    <lineage>
        <taxon>Eukaryota</taxon>
        <taxon>Viridiplantae</taxon>
        <taxon>Streptophyta</taxon>
        <taxon>Embryophyta</taxon>
        <taxon>Tracheophyta</taxon>
        <taxon>Spermatophyta</taxon>
        <taxon>Magnoliopsida</taxon>
        <taxon>eudicotyledons</taxon>
        <taxon>Gunneridae</taxon>
        <taxon>Pentapetalae</taxon>
        <taxon>rosids</taxon>
        <taxon>malvids</taxon>
        <taxon>Brassicales</taxon>
        <taxon>Brassicaceae</taxon>
        <taxon>Brassiceae</taxon>
        <taxon>Brassica</taxon>
    </lineage>
</organism>
<dbReference type="AlphaFoldDB" id="A0A078J900"/>
<dbReference type="Proteomes" id="UP000028999">
    <property type="component" value="Unassembled WGS sequence"/>
</dbReference>
<dbReference type="Gramene" id="CDY61933">
    <property type="protein sequence ID" value="CDY61933"/>
    <property type="gene ID" value="GSBRNA2T00034596001"/>
</dbReference>
<name>A0A078J900_BRANA</name>
<sequence>MTQILAQRRVIVAGATARHDQAEFITTDRQPRPPSCSSRRDEAVATDHAAIGARTKPIEPSEVWHPRERDTHAPPQSTGAAVHSGHAPLSPTAVHRSRRARPPSVHRSFAAACSFSGKPPHRDCLMLELGLHSCSAMN</sequence>
<dbReference type="EMBL" id="LK034062">
    <property type="protein sequence ID" value="CDY61933.1"/>
    <property type="molecule type" value="Genomic_DNA"/>
</dbReference>
<dbReference type="PaxDb" id="3708-A0A078J900"/>
<evidence type="ECO:0000313" key="3">
    <source>
        <dbReference type="Proteomes" id="UP000028999"/>
    </source>
</evidence>
<protein>
    <submittedName>
        <fullName evidence="2">BnaCnng38740D protein</fullName>
    </submittedName>
</protein>
<proteinExistence type="predicted"/>
<dbReference type="OMA" id="DTHAPPQ"/>
<accession>A0A078J900</accession>